<keyword evidence="2" id="KW-1185">Reference proteome</keyword>
<dbReference type="Proteomes" id="UP000789375">
    <property type="component" value="Unassembled WGS sequence"/>
</dbReference>
<dbReference type="AlphaFoldDB" id="A0A9N8V9G0"/>
<evidence type="ECO:0000313" key="1">
    <source>
        <dbReference type="EMBL" id="CAG8447728.1"/>
    </source>
</evidence>
<reference evidence="1" key="1">
    <citation type="submission" date="2021-06" db="EMBL/GenBank/DDBJ databases">
        <authorList>
            <person name="Kallberg Y."/>
            <person name="Tangrot J."/>
            <person name="Rosling A."/>
        </authorList>
    </citation>
    <scope>NUCLEOTIDE SEQUENCE</scope>
    <source>
        <strain evidence="1">87-6 pot B 2015</strain>
    </source>
</reference>
<accession>A0A9N8V9G0</accession>
<gene>
    <name evidence="1" type="ORF">FMOSSE_LOCUS1295</name>
</gene>
<proteinExistence type="predicted"/>
<organism evidence="1 2">
    <name type="scientific">Funneliformis mosseae</name>
    <name type="common">Endomycorrhizal fungus</name>
    <name type="synonym">Glomus mosseae</name>
    <dbReference type="NCBI Taxonomy" id="27381"/>
    <lineage>
        <taxon>Eukaryota</taxon>
        <taxon>Fungi</taxon>
        <taxon>Fungi incertae sedis</taxon>
        <taxon>Mucoromycota</taxon>
        <taxon>Glomeromycotina</taxon>
        <taxon>Glomeromycetes</taxon>
        <taxon>Glomerales</taxon>
        <taxon>Glomeraceae</taxon>
        <taxon>Funneliformis</taxon>
    </lineage>
</organism>
<comment type="caution">
    <text evidence="1">The sequence shown here is derived from an EMBL/GenBank/DDBJ whole genome shotgun (WGS) entry which is preliminary data.</text>
</comment>
<name>A0A9N8V9G0_FUNMO</name>
<sequence>MIDIDIDDSHEPTNFDILLTDVCGKDLHEKISAKLGIKYLSDSSQEFNDDINGILYGNHYRLFCATTVKIKKKIKIVHFLIDICEDVLNSFGVSSTDPSQKIIARIHNRKFPVIKSPTKSHFSEINVLGMEFMKVYDAELNVYFEKECFSLKFDQVED</sequence>
<dbReference type="EMBL" id="CAJVPP010000147">
    <property type="protein sequence ID" value="CAG8447728.1"/>
    <property type="molecule type" value="Genomic_DNA"/>
</dbReference>
<evidence type="ECO:0000313" key="2">
    <source>
        <dbReference type="Proteomes" id="UP000789375"/>
    </source>
</evidence>
<protein>
    <submittedName>
        <fullName evidence="1">5562_t:CDS:1</fullName>
    </submittedName>
</protein>